<evidence type="ECO:0000256" key="2">
    <source>
        <dbReference type="ARBA" id="ARBA00023125"/>
    </source>
</evidence>
<reference evidence="6 7" key="1">
    <citation type="submission" date="2016-10" db="EMBL/GenBank/DDBJ databases">
        <authorList>
            <person name="de Groot N.N."/>
        </authorList>
    </citation>
    <scope>NUCLEOTIDE SEQUENCE [LARGE SCALE GENOMIC DNA]</scope>
    <source>
        <strain evidence="6 7">DSM 21668</strain>
    </source>
</reference>
<keyword evidence="3" id="KW-0804">Transcription</keyword>
<dbReference type="PANTHER" id="PTHR43479:SF11">
    <property type="entry name" value="ACREF_ENVCD OPERON REPRESSOR-RELATED"/>
    <property type="match status" value="1"/>
</dbReference>
<sequence>MGVAERKLRQREEVRTSILKASWDVVEKEGWQALSIRRIAEAIEYSIPVIYTHFENKEAILLEFTREGYLQLSQQMKAAKTLSDDSRRQLQDMAEAYWAFAFSHREHYQVMFGLGMPACDLVNRVEEIKLFSNVLLSVLEKAIAGSSQPGQDVFLKFHSYWSILHGLVSIKMMSPTEGHVSSSLVLQDAIGGFIRNFD</sequence>
<protein>
    <submittedName>
        <fullName evidence="6">Transcriptional regulator, TetR family</fullName>
    </submittedName>
</protein>
<evidence type="ECO:0000256" key="1">
    <source>
        <dbReference type="ARBA" id="ARBA00023015"/>
    </source>
</evidence>
<dbReference type="OrthoDB" id="594604at2"/>
<dbReference type="AlphaFoldDB" id="A0A1G9HYR7"/>
<dbReference type="InterPro" id="IPR036271">
    <property type="entry name" value="Tet_transcr_reg_TetR-rel_C_sf"/>
</dbReference>
<name>A0A1G9HYR7_9BACT</name>
<dbReference type="InterPro" id="IPR050624">
    <property type="entry name" value="HTH-type_Tx_Regulator"/>
</dbReference>
<dbReference type="Pfam" id="PF00440">
    <property type="entry name" value="TetR_N"/>
    <property type="match status" value="1"/>
</dbReference>
<gene>
    <name evidence="6" type="ORF">SAMN04488090_0262</name>
</gene>
<dbReference type="STRING" id="563176.SAMN04488090_0262"/>
<dbReference type="Gene3D" id="1.10.357.10">
    <property type="entry name" value="Tetracycline Repressor, domain 2"/>
    <property type="match status" value="1"/>
</dbReference>
<accession>A0A1G9HYR7</accession>
<keyword evidence="7" id="KW-1185">Reference proteome</keyword>
<feature type="DNA-binding region" description="H-T-H motif" evidence="4">
    <location>
        <begin position="35"/>
        <end position="54"/>
    </location>
</feature>
<dbReference type="RefSeq" id="WP_093196724.1">
    <property type="nucleotide sequence ID" value="NZ_FNGS01000001.1"/>
</dbReference>
<feature type="domain" description="HTH tetR-type" evidence="5">
    <location>
        <begin position="12"/>
        <end position="72"/>
    </location>
</feature>
<dbReference type="Pfam" id="PF13305">
    <property type="entry name" value="TetR_C_33"/>
    <property type="match status" value="1"/>
</dbReference>
<evidence type="ECO:0000256" key="3">
    <source>
        <dbReference type="ARBA" id="ARBA00023163"/>
    </source>
</evidence>
<proteinExistence type="predicted"/>
<keyword evidence="2 4" id="KW-0238">DNA-binding</keyword>
<dbReference type="SUPFAM" id="SSF46689">
    <property type="entry name" value="Homeodomain-like"/>
    <property type="match status" value="1"/>
</dbReference>
<organism evidence="6 7">
    <name type="scientific">Siphonobacter aquaeclarae</name>
    <dbReference type="NCBI Taxonomy" id="563176"/>
    <lineage>
        <taxon>Bacteria</taxon>
        <taxon>Pseudomonadati</taxon>
        <taxon>Bacteroidota</taxon>
        <taxon>Cytophagia</taxon>
        <taxon>Cytophagales</taxon>
        <taxon>Cytophagaceae</taxon>
        <taxon>Siphonobacter</taxon>
    </lineage>
</organism>
<evidence type="ECO:0000313" key="6">
    <source>
        <dbReference type="EMBL" id="SDL18002.1"/>
    </source>
</evidence>
<evidence type="ECO:0000313" key="7">
    <source>
        <dbReference type="Proteomes" id="UP000198901"/>
    </source>
</evidence>
<dbReference type="Proteomes" id="UP000198901">
    <property type="component" value="Unassembled WGS sequence"/>
</dbReference>
<dbReference type="PANTHER" id="PTHR43479">
    <property type="entry name" value="ACREF/ENVCD OPERON REPRESSOR-RELATED"/>
    <property type="match status" value="1"/>
</dbReference>
<evidence type="ECO:0000256" key="4">
    <source>
        <dbReference type="PROSITE-ProRule" id="PRU00335"/>
    </source>
</evidence>
<evidence type="ECO:0000259" key="5">
    <source>
        <dbReference type="PROSITE" id="PS50977"/>
    </source>
</evidence>
<dbReference type="InterPro" id="IPR025996">
    <property type="entry name" value="MT1864/Rv1816-like_C"/>
</dbReference>
<keyword evidence="1" id="KW-0805">Transcription regulation</keyword>
<dbReference type="InterPro" id="IPR001647">
    <property type="entry name" value="HTH_TetR"/>
</dbReference>
<dbReference type="PROSITE" id="PS50977">
    <property type="entry name" value="HTH_TETR_2"/>
    <property type="match status" value="1"/>
</dbReference>
<dbReference type="SUPFAM" id="SSF48498">
    <property type="entry name" value="Tetracyclin repressor-like, C-terminal domain"/>
    <property type="match status" value="1"/>
</dbReference>
<dbReference type="EMBL" id="FNGS01000001">
    <property type="protein sequence ID" value="SDL18002.1"/>
    <property type="molecule type" value="Genomic_DNA"/>
</dbReference>
<dbReference type="GO" id="GO:0003677">
    <property type="term" value="F:DNA binding"/>
    <property type="evidence" value="ECO:0007669"/>
    <property type="project" value="UniProtKB-UniRule"/>
</dbReference>
<dbReference type="InterPro" id="IPR009057">
    <property type="entry name" value="Homeodomain-like_sf"/>
</dbReference>